<evidence type="ECO:0000313" key="1">
    <source>
        <dbReference type="EMBL" id="MDT0608594.1"/>
    </source>
</evidence>
<comment type="caution">
    <text evidence="1">The sequence shown here is derived from an EMBL/GenBank/DDBJ whole genome shotgun (WGS) entry which is preliminary data.</text>
</comment>
<protein>
    <submittedName>
        <fullName evidence="1">Gliding motility-associated C-terminal domain-containing protein</fullName>
    </submittedName>
</protein>
<keyword evidence="2" id="KW-1185">Reference proteome</keyword>
<dbReference type="Proteomes" id="UP001255246">
    <property type="component" value="Unassembled WGS sequence"/>
</dbReference>
<proteinExistence type="predicted"/>
<organism evidence="1 2">
    <name type="scientific">Croceitalea rosinachiae</name>
    <dbReference type="NCBI Taxonomy" id="3075596"/>
    <lineage>
        <taxon>Bacteria</taxon>
        <taxon>Pseudomonadati</taxon>
        <taxon>Bacteroidota</taxon>
        <taxon>Flavobacteriia</taxon>
        <taxon>Flavobacteriales</taxon>
        <taxon>Flavobacteriaceae</taxon>
        <taxon>Croceitalea</taxon>
    </lineage>
</organism>
<dbReference type="InterPro" id="IPR038081">
    <property type="entry name" value="CalX-like_sf"/>
</dbReference>
<dbReference type="EMBL" id="JAVRHR010000008">
    <property type="protein sequence ID" value="MDT0608594.1"/>
    <property type="molecule type" value="Genomic_DNA"/>
</dbReference>
<dbReference type="NCBIfam" id="TIGR04131">
    <property type="entry name" value="Bac_Flav_CTERM"/>
    <property type="match status" value="1"/>
</dbReference>
<evidence type="ECO:0000313" key="2">
    <source>
        <dbReference type="Proteomes" id="UP001255246"/>
    </source>
</evidence>
<reference evidence="1 2" key="1">
    <citation type="submission" date="2023-09" db="EMBL/GenBank/DDBJ databases">
        <authorList>
            <person name="Rey-Velasco X."/>
        </authorList>
    </citation>
    <scope>NUCLEOTIDE SEQUENCE [LARGE SCALE GENOMIC DNA]</scope>
    <source>
        <strain evidence="1 2">F388</strain>
    </source>
</reference>
<feature type="non-terminal residue" evidence="1">
    <location>
        <position position="1"/>
    </location>
</feature>
<dbReference type="RefSeq" id="WP_311353330.1">
    <property type="nucleotide sequence ID" value="NZ_JAVRHR010000008.1"/>
</dbReference>
<name>A0ABU3AF21_9FLAO</name>
<gene>
    <name evidence="1" type="ORF">RM706_16260</name>
</gene>
<dbReference type="Gene3D" id="2.60.40.2030">
    <property type="match status" value="1"/>
</dbReference>
<dbReference type="InterPro" id="IPR026341">
    <property type="entry name" value="T9SS_type_B"/>
</dbReference>
<sequence>NFNVTDNSAINPDDYTVAIMNGVLMFPANTANGDSQIITVNIIDDELSEMAETLNINLSFDVPQPAGINMLDGEGVGTILDNDISSSGYEEEVTIICGEELPNVPELTFMGGCGDYDVVFNEETEFSDDTDDYLVIRTWDVTDSCGNTESFQQIIFVMQPQLEEVFIDICVEDDPIDLVNYLPEGFDINGTFETELDDVYLNNSTFVPYGLEVGEYKIMYSSIGGTCKYYVDFYITTNVDCVPCNRDEISVSDAVTPNNDNINDYFEIKGVEYCEWTFDIMIFNRWGDKVYEGKDYQNDWGGYAPSSSFGSSGLVPSGTYYYILTINGSEEPLEPINGYIYVGTE</sequence>
<dbReference type="Pfam" id="PF13585">
    <property type="entry name" value="CHU_C"/>
    <property type="match status" value="1"/>
</dbReference>
<accession>A0ABU3AF21</accession>
<dbReference type="SUPFAM" id="SSF141072">
    <property type="entry name" value="CalX-like"/>
    <property type="match status" value="1"/>
</dbReference>